<dbReference type="InterPro" id="IPR000667">
    <property type="entry name" value="Peptidase_S13"/>
</dbReference>
<name>A0A4U5WJ77_STRLS</name>
<keyword evidence="4" id="KW-0645">Protease</keyword>
<dbReference type="GO" id="GO:0000270">
    <property type="term" value="P:peptidoglycan metabolic process"/>
    <property type="evidence" value="ECO:0007669"/>
    <property type="project" value="TreeGrafter"/>
</dbReference>
<reference evidence="4 5" key="1">
    <citation type="submission" date="2019-04" db="EMBL/GenBank/DDBJ databases">
        <title>Streptomyces lasaliensis sp. nov., an Actinomycete isolated from soil which produces the polyether antibiotic lasalocid.</title>
        <authorList>
            <person name="Erwin G."/>
            <person name="Haber C."/>
        </authorList>
    </citation>
    <scope>NUCLEOTIDE SEQUENCE [LARGE SCALE GENOMIC DNA]</scope>
    <source>
        <strain evidence="4 5">X-537</strain>
    </source>
</reference>
<feature type="region of interest" description="Disordered" evidence="3">
    <location>
        <begin position="143"/>
        <end position="166"/>
    </location>
</feature>
<dbReference type="Pfam" id="PF02113">
    <property type="entry name" value="Peptidase_S13"/>
    <property type="match status" value="2"/>
</dbReference>
<dbReference type="Proteomes" id="UP000305929">
    <property type="component" value="Unassembled WGS sequence"/>
</dbReference>
<dbReference type="Gene3D" id="3.40.710.10">
    <property type="entry name" value="DD-peptidase/beta-lactamase superfamily"/>
    <property type="match status" value="2"/>
</dbReference>
<dbReference type="GO" id="GO:0006508">
    <property type="term" value="P:proteolysis"/>
    <property type="evidence" value="ECO:0007669"/>
    <property type="project" value="InterPro"/>
</dbReference>
<proteinExistence type="inferred from homology"/>
<dbReference type="AlphaFoldDB" id="A0A4U5WJ77"/>
<dbReference type="InterPro" id="IPR012338">
    <property type="entry name" value="Beta-lactam/transpept-like"/>
</dbReference>
<keyword evidence="4" id="KW-0121">Carboxypeptidase</keyword>
<feature type="region of interest" description="Disordered" evidence="3">
    <location>
        <begin position="42"/>
        <end position="66"/>
    </location>
</feature>
<dbReference type="PANTHER" id="PTHR30023:SF0">
    <property type="entry name" value="PENICILLIN-SENSITIVE CARBOXYPEPTIDASE A"/>
    <property type="match status" value="1"/>
</dbReference>
<gene>
    <name evidence="4" type="primary">dacB</name>
    <name evidence="4" type="ORF">E4U91_19330</name>
</gene>
<evidence type="ECO:0000256" key="1">
    <source>
        <dbReference type="ARBA" id="ARBA00006096"/>
    </source>
</evidence>
<evidence type="ECO:0000256" key="2">
    <source>
        <dbReference type="ARBA" id="ARBA00022801"/>
    </source>
</evidence>
<comment type="similarity">
    <text evidence="1">Belongs to the peptidase S13 family.</text>
</comment>
<keyword evidence="5" id="KW-1185">Reference proteome</keyword>
<dbReference type="PANTHER" id="PTHR30023">
    <property type="entry name" value="D-ALANYL-D-ALANINE CARBOXYPEPTIDASE"/>
    <property type="match status" value="1"/>
</dbReference>
<dbReference type="SUPFAM" id="SSF56601">
    <property type="entry name" value="beta-lactamase/transpeptidase-like"/>
    <property type="match status" value="1"/>
</dbReference>
<organism evidence="4 5">
    <name type="scientific">Streptomyces lasalocidi</name>
    <name type="common">Streptomyces lasaliensis</name>
    <dbReference type="NCBI Taxonomy" id="324833"/>
    <lineage>
        <taxon>Bacteria</taxon>
        <taxon>Bacillati</taxon>
        <taxon>Actinomycetota</taxon>
        <taxon>Actinomycetes</taxon>
        <taxon>Kitasatosporales</taxon>
        <taxon>Streptomycetaceae</taxon>
        <taxon>Streptomyces</taxon>
    </lineage>
</organism>
<evidence type="ECO:0000256" key="3">
    <source>
        <dbReference type="SAM" id="MobiDB-lite"/>
    </source>
</evidence>
<dbReference type="RefSeq" id="WP_137308022.1">
    <property type="nucleotide sequence ID" value="NZ_SZNQ01000001.1"/>
</dbReference>
<dbReference type="NCBIfam" id="TIGR00666">
    <property type="entry name" value="PBP4"/>
    <property type="match status" value="1"/>
</dbReference>
<dbReference type="OrthoDB" id="56883at2"/>
<dbReference type="Gene3D" id="3.50.80.20">
    <property type="entry name" value="D-Ala-D-Ala carboxypeptidase C, peptidase S13"/>
    <property type="match status" value="1"/>
</dbReference>
<dbReference type="GO" id="GO:0009002">
    <property type="term" value="F:serine-type D-Ala-D-Ala carboxypeptidase activity"/>
    <property type="evidence" value="ECO:0007669"/>
    <property type="project" value="UniProtKB-EC"/>
</dbReference>
<protein>
    <submittedName>
        <fullName evidence="4">D-alanyl-D-alanine carboxypeptidase/D-alanyl-D-alanine-endopeptidase</fullName>
        <ecNumber evidence="4">3.4.16.4</ecNumber>
    </submittedName>
</protein>
<accession>A0A4U5WJ77</accession>
<dbReference type="EMBL" id="SZNQ01000001">
    <property type="protein sequence ID" value="TKT02029.1"/>
    <property type="molecule type" value="Genomic_DNA"/>
</dbReference>
<evidence type="ECO:0000313" key="4">
    <source>
        <dbReference type="EMBL" id="TKT02029.1"/>
    </source>
</evidence>
<sequence length="589" mass="59123">MVVPELRPWRAAGPHAARVAAALRPRLARVAATLAPPLARLRRNVSARATPSGAPRDTEAAGPRGNRVARAVQPQVARLVQATKARVGHLRGTRPKPGPNWRYTAGATTVGLALAAGVVTAAGPWDSSGQRTAERDHAVALDRTGGADHGPAYGPTHPGDAVPGPAPSAAAVLAGLGGYGGATGNTVKSAPQAAAPDPAALATVLGPLLGDPALGPVHTAAVVDVATGRLLYGSGADQALTPASTTKIATAVAALSAMGPDHRLTTRTAFEPDTGELVLVGGGDPTLTARPRADGWASLRTLAGSTAAALKKRGIERVTLSYDTTLFAGSGRHPIGENGNLARVTALAADEARTDDSTSGPVQRYPDPAAQATNEFAAFLNAAGITTSPPGPSKASTRAETLATVSSPPLSALVERMLTYSDNDIAEALARQTALATGVRADFAGGGTAIGAQLKKLGLPTAGAVFHDGSGLDRTDKLTARLLTALLTKAADPTRPGLRPALTGLPVARFTGTLSTRFVDGPVGGAAGVVRAKTGTLSGVNTLSGMVVDQDGRLLAFAFLTADPDSPEAAPVQAALDRVATALAGCGCG</sequence>
<dbReference type="EC" id="3.4.16.4" evidence="4"/>
<comment type="caution">
    <text evidence="4">The sequence shown here is derived from an EMBL/GenBank/DDBJ whole genome shotgun (WGS) entry which is preliminary data.</text>
</comment>
<dbReference type="PRINTS" id="PR00922">
    <property type="entry name" value="DADACBPTASE3"/>
</dbReference>
<keyword evidence="2 4" id="KW-0378">Hydrolase</keyword>
<evidence type="ECO:0000313" key="5">
    <source>
        <dbReference type="Proteomes" id="UP000305929"/>
    </source>
</evidence>